<feature type="region of interest" description="Disordered" evidence="2">
    <location>
        <begin position="123"/>
        <end position="215"/>
    </location>
</feature>
<name>A0A9P8BTF9_9FUNG</name>
<dbReference type="Pfam" id="PF07282">
    <property type="entry name" value="Cas12f1-like_TNB"/>
    <property type="match status" value="1"/>
</dbReference>
<evidence type="ECO:0000256" key="1">
    <source>
        <dbReference type="ARBA" id="ARBA00023125"/>
    </source>
</evidence>
<dbReference type="GO" id="GO:0003677">
    <property type="term" value="F:DNA binding"/>
    <property type="evidence" value="ECO:0007669"/>
    <property type="project" value="UniProtKB-KW"/>
</dbReference>
<dbReference type="Proteomes" id="UP000707451">
    <property type="component" value="Unassembled WGS sequence"/>
</dbReference>
<protein>
    <recommendedName>
        <fullName evidence="3">Cas12f1-like TNB domain-containing protein</fullName>
    </recommendedName>
</protein>
<comment type="caution">
    <text evidence="4">The sequence shown here is derived from an EMBL/GenBank/DDBJ whole genome shotgun (WGS) entry which is preliminary data.</text>
</comment>
<keyword evidence="1" id="KW-0238">DNA-binding</keyword>
<feature type="compositionally biased region" description="Basic residues" evidence="2">
    <location>
        <begin position="196"/>
        <end position="208"/>
    </location>
</feature>
<reference evidence="4" key="1">
    <citation type="submission" date="2021-06" db="EMBL/GenBank/DDBJ databases">
        <title>Genome Sequence of Mortierella hyaline Strain SCG-10, a Cold-Adapted, Nitrate-Reducing Fungus Isolated from Soil in Minnesota, USA.</title>
        <authorList>
            <person name="Aldossari N."/>
        </authorList>
    </citation>
    <scope>NUCLEOTIDE SEQUENCE</scope>
    <source>
        <strain evidence="4">SCG-10</strain>
    </source>
</reference>
<evidence type="ECO:0000313" key="4">
    <source>
        <dbReference type="EMBL" id="KAG9067630.1"/>
    </source>
</evidence>
<gene>
    <name evidence="4" type="ORF">KI688_012415</name>
</gene>
<proteinExistence type="predicted"/>
<feature type="compositionally biased region" description="Basic and acidic residues" evidence="2">
    <location>
        <begin position="123"/>
        <end position="134"/>
    </location>
</feature>
<accession>A0A9P8BTF9</accession>
<feature type="compositionally biased region" description="Polar residues" evidence="2">
    <location>
        <begin position="156"/>
        <end position="168"/>
    </location>
</feature>
<dbReference type="EMBL" id="JAHRHY010000008">
    <property type="protein sequence ID" value="KAG9067630.1"/>
    <property type="molecule type" value="Genomic_DNA"/>
</dbReference>
<feature type="compositionally biased region" description="Low complexity" evidence="2">
    <location>
        <begin position="169"/>
        <end position="186"/>
    </location>
</feature>
<organism evidence="4 5">
    <name type="scientific">Linnemannia hyalina</name>
    <dbReference type="NCBI Taxonomy" id="64524"/>
    <lineage>
        <taxon>Eukaryota</taxon>
        <taxon>Fungi</taxon>
        <taxon>Fungi incertae sedis</taxon>
        <taxon>Mucoromycota</taxon>
        <taxon>Mortierellomycotina</taxon>
        <taxon>Mortierellomycetes</taxon>
        <taxon>Mortierellales</taxon>
        <taxon>Mortierellaceae</taxon>
        <taxon>Linnemannia</taxon>
    </lineage>
</organism>
<dbReference type="OrthoDB" id="2422013at2759"/>
<evidence type="ECO:0000256" key="2">
    <source>
        <dbReference type="SAM" id="MobiDB-lite"/>
    </source>
</evidence>
<feature type="domain" description="Cas12f1-like TNB" evidence="3">
    <location>
        <begin position="783"/>
        <end position="831"/>
    </location>
</feature>
<dbReference type="AlphaFoldDB" id="A0A9P8BTF9"/>
<evidence type="ECO:0000259" key="3">
    <source>
        <dbReference type="Pfam" id="PF07282"/>
    </source>
</evidence>
<sequence length="886" mass="99849">MGLFDRSRQEFASYMRHRGWTVDVCETEADLAMAQDAQPDDIIISKDNTREIVAAYLTHGQVKVKNTKEETFGNSIRVFILLQQDRVEPLAQESRAQQLFRVLQDKFKELCIKHETLKNIRAAGAKERTKDDVVRLPSPKTHNRYRTVESPKVVSKANTTATSSPQSTLAPGPSQQSSSLPSNPNADGHPPLARTRIPRNRERTRKIVHGPPPKAKQFKLKFYREPAQTNSVLIKKSKPKGDRVSSGFQKKSLADLDKNGLVRSMNWHHPTYSLEIGTVRANVRRAVMDGVAGTDALTKERQEVVDCFQAAPRLAAGVKREAQRLIDHFEGLYHGGGAGDTVVDLRVDKPADVDKDEEDAGGIKENDDSDVANRQDKEFRFLISFLTYLYSGNYPKENSKAGGVANQLVVWLVKDGIHDPVRARRELQETAPFTPTYLVRSVSGQLAVELRRVYGHRSRDLHDKLKVMKDKGIVRGDVDIQIRPHVSAVENFLYLNKLTGNSQGDSSLFWKRTSLKERLVRLGELDNSTITSVNDLDTWIAGKEPGFIIKNFVADVAPQGLTSRQQKQADHRSAVKLWSLDQTRSHLVDVQNEWLDPITYATKGYVLRGSLKTDGFRIQLLAFKLRELQDVRFGRIAEDRLPSRLTSTVGGIDYFLPEIQNVITSKDDDAKYWPGAVYQPTFRFRRWLEGEKQALLDVGEEHRTIAGIETELPPLKGEGASVINYTAELRRIEERLLEFYAGPDQLYKRHKWDMKRARQYEYQLLANRLLGIVGGSIGPRSLGYLVVGLNGYYTSKKCPHCRLFVAQVTLRRFFCPTCHVYHHRDVMAAENMANLVRGYLEKQQRPEHLQPVAPDGSLPWVASAGAGSEHSRTQPPEAAAAGALAQ</sequence>
<feature type="region of interest" description="Disordered" evidence="2">
    <location>
        <begin position="846"/>
        <end position="886"/>
    </location>
</feature>
<evidence type="ECO:0000313" key="5">
    <source>
        <dbReference type="Proteomes" id="UP000707451"/>
    </source>
</evidence>
<dbReference type="InterPro" id="IPR010095">
    <property type="entry name" value="Cas12f1-like_TNB"/>
</dbReference>
<keyword evidence="5" id="KW-1185">Reference proteome</keyword>